<dbReference type="InterPro" id="IPR026334">
    <property type="entry name" value="FxSxx-COOH"/>
</dbReference>
<reference evidence="2" key="1">
    <citation type="journal article" date="2019" name="Int. J. Syst. Evol. Microbiol.">
        <title>The Global Catalogue of Microorganisms (GCM) 10K type strain sequencing project: providing services to taxonomists for standard genome sequencing and annotation.</title>
        <authorList>
            <consortium name="The Broad Institute Genomics Platform"/>
            <consortium name="The Broad Institute Genome Sequencing Center for Infectious Disease"/>
            <person name="Wu L."/>
            <person name="Ma J."/>
        </authorList>
    </citation>
    <scope>NUCLEOTIDE SEQUENCE [LARGE SCALE GENOMIC DNA]</scope>
    <source>
        <strain evidence="2">JCM 4147</strain>
    </source>
</reference>
<name>A0ABW1GZA9_9ACTN</name>
<sequence>MNTSESSLSFAVAKKNRVPLAEIDVRGAAAARRLGRVHAASAGRRTQASTFNSAL</sequence>
<evidence type="ECO:0000313" key="2">
    <source>
        <dbReference type="Proteomes" id="UP001596200"/>
    </source>
</evidence>
<gene>
    <name evidence="1" type="primary">fxsA</name>
    <name evidence="1" type="ORF">ACFP1B_36735</name>
</gene>
<dbReference type="NCBIfam" id="TIGR04268">
    <property type="entry name" value="FxSxx-COOH"/>
    <property type="match status" value="1"/>
</dbReference>
<dbReference type="Proteomes" id="UP001596200">
    <property type="component" value="Unassembled WGS sequence"/>
</dbReference>
<comment type="caution">
    <text evidence="1">The sequence shown here is derived from an EMBL/GenBank/DDBJ whole genome shotgun (WGS) entry which is preliminary data.</text>
</comment>
<protein>
    <submittedName>
        <fullName evidence="1">FxSxx-COOH cyclophane-containing RiPP peptide</fullName>
    </submittedName>
</protein>
<keyword evidence="2" id="KW-1185">Reference proteome</keyword>
<dbReference type="RefSeq" id="WP_329918437.1">
    <property type="nucleotide sequence ID" value="NZ_BAAATU010000005.1"/>
</dbReference>
<organism evidence="1 2">
    <name type="scientific">Streptomyces pulveraceus</name>
    <dbReference type="NCBI Taxonomy" id="68258"/>
    <lineage>
        <taxon>Bacteria</taxon>
        <taxon>Bacillati</taxon>
        <taxon>Actinomycetota</taxon>
        <taxon>Actinomycetes</taxon>
        <taxon>Kitasatosporales</taxon>
        <taxon>Streptomycetaceae</taxon>
        <taxon>Streptomyces</taxon>
    </lineage>
</organism>
<evidence type="ECO:0000313" key="1">
    <source>
        <dbReference type="EMBL" id="MFC5918942.1"/>
    </source>
</evidence>
<dbReference type="EMBL" id="JBHSPU010000049">
    <property type="protein sequence ID" value="MFC5918942.1"/>
    <property type="molecule type" value="Genomic_DNA"/>
</dbReference>
<proteinExistence type="predicted"/>
<accession>A0ABW1GZA9</accession>